<feature type="region of interest" description="Disordered" evidence="1">
    <location>
        <begin position="127"/>
        <end position="148"/>
    </location>
</feature>
<sequence length="192" mass="21206">MESARLATNSPEASAQLEEAEGGRPREQRAEDDLGPVAEGAIEAVNHVSEGSAESGRWARWRERRVEKKERMLARQLKKQRDHEMTPLCSNCLRSIGRPLARSNSFQRPVSAASCKTCCLLRARPEDFGSRSSSSSSPSTSASAASSAPRVPIQTLQLGIFLLPEAVTVLQEQCKWVLRDAPPEKTRYCSWP</sequence>
<feature type="compositionally biased region" description="Polar residues" evidence="1">
    <location>
        <begin position="1"/>
        <end position="13"/>
    </location>
</feature>
<dbReference type="AlphaFoldDB" id="A0A7S4Q9E3"/>
<feature type="compositionally biased region" description="Basic and acidic residues" evidence="1">
    <location>
        <begin position="21"/>
        <end position="32"/>
    </location>
</feature>
<protein>
    <submittedName>
        <fullName evidence="2">Uncharacterized protein</fullName>
    </submittedName>
</protein>
<feature type="region of interest" description="Disordered" evidence="1">
    <location>
        <begin position="1"/>
        <end position="37"/>
    </location>
</feature>
<name>A0A7S4Q9E3_9DINO</name>
<reference evidence="2" key="1">
    <citation type="submission" date="2021-01" db="EMBL/GenBank/DDBJ databases">
        <authorList>
            <person name="Corre E."/>
            <person name="Pelletier E."/>
            <person name="Niang G."/>
            <person name="Scheremetjew M."/>
            <person name="Finn R."/>
            <person name="Kale V."/>
            <person name="Holt S."/>
            <person name="Cochrane G."/>
            <person name="Meng A."/>
            <person name="Brown T."/>
            <person name="Cohen L."/>
        </authorList>
    </citation>
    <scope>NUCLEOTIDE SEQUENCE</scope>
    <source>
        <strain evidence="2">CCMP3105</strain>
    </source>
</reference>
<organism evidence="2">
    <name type="scientific">Alexandrium monilatum</name>
    <dbReference type="NCBI Taxonomy" id="311494"/>
    <lineage>
        <taxon>Eukaryota</taxon>
        <taxon>Sar</taxon>
        <taxon>Alveolata</taxon>
        <taxon>Dinophyceae</taxon>
        <taxon>Gonyaulacales</taxon>
        <taxon>Pyrocystaceae</taxon>
        <taxon>Alexandrium</taxon>
    </lineage>
</organism>
<accession>A0A7S4Q9E3</accession>
<proteinExistence type="predicted"/>
<feature type="compositionally biased region" description="Low complexity" evidence="1">
    <location>
        <begin position="130"/>
        <end position="148"/>
    </location>
</feature>
<evidence type="ECO:0000313" key="2">
    <source>
        <dbReference type="EMBL" id="CAE4574972.1"/>
    </source>
</evidence>
<dbReference type="EMBL" id="HBNR01021879">
    <property type="protein sequence ID" value="CAE4574972.1"/>
    <property type="molecule type" value="Transcribed_RNA"/>
</dbReference>
<evidence type="ECO:0000256" key="1">
    <source>
        <dbReference type="SAM" id="MobiDB-lite"/>
    </source>
</evidence>
<gene>
    <name evidence="2" type="ORF">AMON00008_LOCUS14591</name>
</gene>